<dbReference type="GO" id="GO:0016055">
    <property type="term" value="P:Wnt signaling pathway"/>
    <property type="evidence" value="ECO:0007669"/>
    <property type="project" value="UniProtKB-KW"/>
</dbReference>
<reference evidence="12" key="1">
    <citation type="journal article" date="2023" name="Mol. Biol. Evol.">
        <title>Third-Generation Sequencing Reveals the Adaptive Role of the Epigenome in Three Deep-Sea Polychaetes.</title>
        <authorList>
            <person name="Perez M."/>
            <person name="Aroh O."/>
            <person name="Sun Y."/>
            <person name="Lan Y."/>
            <person name="Juniper S.K."/>
            <person name="Young C.R."/>
            <person name="Angers B."/>
            <person name="Qian P.Y."/>
        </authorList>
    </citation>
    <scope>NUCLEOTIDE SEQUENCE</scope>
    <source>
        <strain evidence="12">R07B-5</strain>
    </source>
</reference>
<dbReference type="Gene3D" id="2.20.100.10">
    <property type="entry name" value="Thrombospondin type-1 (TSP1) repeat"/>
    <property type="match status" value="1"/>
</dbReference>
<dbReference type="InterPro" id="IPR006212">
    <property type="entry name" value="Furin_repeat"/>
</dbReference>
<dbReference type="EMBL" id="JAODUO010000745">
    <property type="protein sequence ID" value="KAK2175173.1"/>
    <property type="molecule type" value="Genomic_DNA"/>
</dbReference>
<accession>A0AAD9KP95</accession>
<dbReference type="Gene3D" id="2.10.220.10">
    <property type="entry name" value="Hormone Receptor, Insulin-like Growth Factor Receptor 1, Chain A, domain 2"/>
    <property type="match status" value="1"/>
</dbReference>
<dbReference type="InterPro" id="IPR043601">
    <property type="entry name" value="Rspo_Fu-CRD_dom"/>
</dbReference>
<dbReference type="Pfam" id="PF15913">
    <property type="entry name" value="Furin-like_2"/>
    <property type="match status" value="1"/>
</dbReference>
<comment type="similarity">
    <text evidence="2">Belongs to the R-spondin family.</text>
</comment>
<dbReference type="Proteomes" id="UP001209878">
    <property type="component" value="Unassembled WGS sequence"/>
</dbReference>
<dbReference type="PANTHER" id="PTHR46987">
    <property type="entry name" value="NEUROHYPOPHYSIAL HORMONES, N-TERMINAL DOMAIN CONTAINING PROTEIN"/>
    <property type="match status" value="1"/>
</dbReference>
<keyword evidence="5" id="KW-0358">Heparin-binding</keyword>
<dbReference type="InterPro" id="IPR051514">
    <property type="entry name" value="R-spondin"/>
</dbReference>
<feature type="region of interest" description="Disordered" evidence="10">
    <location>
        <begin position="1"/>
        <end position="36"/>
    </location>
</feature>
<dbReference type="SUPFAM" id="SSF82895">
    <property type="entry name" value="TSP-1 type 1 repeat"/>
    <property type="match status" value="1"/>
</dbReference>
<dbReference type="SUPFAM" id="SSF57184">
    <property type="entry name" value="Growth factor receptor domain"/>
    <property type="match status" value="1"/>
</dbReference>
<keyword evidence="6" id="KW-0879">Wnt signaling pathway</keyword>
<feature type="region of interest" description="Disordered" evidence="10">
    <location>
        <begin position="292"/>
        <end position="373"/>
    </location>
</feature>
<organism evidence="12 13">
    <name type="scientific">Ridgeia piscesae</name>
    <name type="common">Tubeworm</name>
    <dbReference type="NCBI Taxonomy" id="27915"/>
    <lineage>
        <taxon>Eukaryota</taxon>
        <taxon>Metazoa</taxon>
        <taxon>Spiralia</taxon>
        <taxon>Lophotrochozoa</taxon>
        <taxon>Annelida</taxon>
        <taxon>Polychaeta</taxon>
        <taxon>Sedentaria</taxon>
        <taxon>Canalipalpata</taxon>
        <taxon>Sabellida</taxon>
        <taxon>Siboglinidae</taxon>
        <taxon>Ridgeia</taxon>
    </lineage>
</organism>
<evidence type="ECO:0000256" key="4">
    <source>
        <dbReference type="ARBA" id="ARBA00022606"/>
    </source>
</evidence>
<dbReference type="InterPro" id="IPR000884">
    <property type="entry name" value="TSP1_rpt"/>
</dbReference>
<evidence type="ECO:0000256" key="1">
    <source>
        <dbReference type="ARBA" id="ARBA00004613"/>
    </source>
</evidence>
<evidence type="ECO:0000256" key="3">
    <source>
        <dbReference type="ARBA" id="ARBA00022525"/>
    </source>
</evidence>
<evidence type="ECO:0000256" key="9">
    <source>
        <dbReference type="ARBA" id="ARBA00023180"/>
    </source>
</evidence>
<dbReference type="CDD" id="cd00064">
    <property type="entry name" value="FU"/>
    <property type="match status" value="2"/>
</dbReference>
<evidence type="ECO:0000256" key="5">
    <source>
        <dbReference type="ARBA" id="ARBA00022674"/>
    </source>
</evidence>
<protein>
    <recommendedName>
        <fullName evidence="11">R-spondin Fu-CRD domain-containing protein</fullName>
    </recommendedName>
</protein>
<evidence type="ECO:0000313" key="13">
    <source>
        <dbReference type="Proteomes" id="UP001209878"/>
    </source>
</evidence>
<keyword evidence="9" id="KW-0325">Glycoprotein</keyword>
<dbReference type="InterPro" id="IPR036383">
    <property type="entry name" value="TSP1_rpt_sf"/>
</dbReference>
<name>A0AAD9KP95_RIDPI</name>
<evidence type="ECO:0000256" key="6">
    <source>
        <dbReference type="ARBA" id="ARBA00022687"/>
    </source>
</evidence>
<evidence type="ECO:0000256" key="7">
    <source>
        <dbReference type="ARBA" id="ARBA00022729"/>
    </source>
</evidence>
<proteinExistence type="inferred from homology"/>
<dbReference type="AlphaFoldDB" id="A0AAD9KP95"/>
<keyword evidence="4" id="KW-0716">Sensory transduction</keyword>
<dbReference type="PROSITE" id="PS50092">
    <property type="entry name" value="TSP1"/>
    <property type="match status" value="1"/>
</dbReference>
<keyword evidence="8" id="KW-1015">Disulfide bond</keyword>
<comment type="subcellular location">
    <subcellularLocation>
        <location evidence="1">Secreted</location>
    </subcellularLocation>
</comment>
<dbReference type="GO" id="GO:0005576">
    <property type="term" value="C:extracellular region"/>
    <property type="evidence" value="ECO:0007669"/>
    <property type="project" value="UniProtKB-SubCell"/>
</dbReference>
<comment type="caution">
    <text evidence="12">The sequence shown here is derived from an EMBL/GenBank/DDBJ whole genome shotgun (WGS) entry which is preliminary data.</text>
</comment>
<dbReference type="GO" id="GO:0008201">
    <property type="term" value="F:heparin binding"/>
    <property type="evidence" value="ECO:0007669"/>
    <property type="project" value="UniProtKB-KW"/>
</dbReference>
<gene>
    <name evidence="12" type="ORF">NP493_745g00016</name>
</gene>
<evidence type="ECO:0000256" key="10">
    <source>
        <dbReference type="SAM" id="MobiDB-lite"/>
    </source>
</evidence>
<dbReference type="PANTHER" id="PTHR46987:SF7">
    <property type="entry name" value="TNFR-CYS DOMAIN-CONTAINING PROTEIN"/>
    <property type="match status" value="1"/>
</dbReference>
<evidence type="ECO:0000256" key="2">
    <source>
        <dbReference type="ARBA" id="ARBA00007308"/>
    </source>
</evidence>
<sequence>MRTTVCEVQAEEPHARGARGGTARLPPGGAASKRRRRLTGRKLDVDTCFLLRDRLDFPRRSGRPFIPGPRASVSAVYRASTVSVISCQLCDVVSYASTHTLVDSTFLGGAAVGSFSQCPRGCATCSRTNGCVTCHKGFFLLLLRNGVTQKGVCVDRCPDGYYGQRRRAYSKCLRCSIPNCSACFDQTYCTKCTPPYLTYHGKCIDKCPRGQYYASYTKECKTTVDCVVSPWTLWSVCQRNGQTCGYKFGISLRTRDVWQPPSPSGERCPVTTQTHRCRLKFRSCVDILHNRSDPTQLQQKHIHRKKRRRRRKGKGRRMKKHRKKHNKRRKWRQRQKRRKKKRLERKRKNKHLWLNTLPDATKEKPSTFTMGQE</sequence>
<keyword evidence="7" id="KW-0732">Signal</keyword>
<keyword evidence="13" id="KW-1185">Reference proteome</keyword>
<evidence type="ECO:0000256" key="8">
    <source>
        <dbReference type="ARBA" id="ARBA00023157"/>
    </source>
</evidence>
<feature type="compositionally biased region" description="Basic residues" evidence="10">
    <location>
        <begin position="300"/>
        <end position="351"/>
    </location>
</feature>
<evidence type="ECO:0000259" key="11">
    <source>
        <dbReference type="Pfam" id="PF15913"/>
    </source>
</evidence>
<feature type="domain" description="R-spondin Fu-CRD" evidence="11">
    <location>
        <begin position="120"/>
        <end position="220"/>
    </location>
</feature>
<evidence type="ECO:0000313" key="12">
    <source>
        <dbReference type="EMBL" id="KAK2175173.1"/>
    </source>
</evidence>
<dbReference type="InterPro" id="IPR009030">
    <property type="entry name" value="Growth_fac_rcpt_cys_sf"/>
</dbReference>
<keyword evidence="3" id="KW-0964">Secreted</keyword>
<dbReference type="SMART" id="SM00261">
    <property type="entry name" value="FU"/>
    <property type="match status" value="2"/>
</dbReference>